<comment type="caution">
    <text evidence="10">The sequence shown here is derived from an EMBL/GenBank/DDBJ whole genome shotgun (WGS) entry which is preliminary data.</text>
</comment>
<evidence type="ECO:0000256" key="2">
    <source>
        <dbReference type="ARBA" id="ARBA00004496"/>
    </source>
</evidence>
<keyword evidence="6 8" id="KW-0269">Exonuclease</keyword>
<keyword evidence="11" id="KW-1185">Reference proteome</keyword>
<sequence length="737" mass="85066">MPRRKKKKKQNIENLSQTILEILRKDHSQAYTYKQIASKLNLDNPSSRNHIIKKLKDLQGKGTIKEIERGKYIITPSQNYYTGKVDIAGRGQGYIIVEDLEDDIYVKNKNLNKALNGDIVEVYVFKRKRGGKSEGEVTQILERKRTEFVGTIQVQENFAFVEVSDHKMYTDIFVPKNKINGAKNGEKVLVAMEDWPERADSPYGNVLKSLGMPGEHNTEIHSILAQYGLPYDFPKEVEDFANKLDTSIKDSEIKNRRDMREVLTFTIDPRDAKDFDDALSFEKLENGNYEIGIHIADVSHYVKPGNELDDEAYERATSVYLVDRVVPMLPEILSNNACSLRPNEEKYTFSAVFEINKKAEVLKKWFGRTVIYSDARFAYEEAQHIIENPSEETHIIPAKTSITNKKREVDNSIADAILEMDRLAKILRQKRMRAGAISFDKVEVKFVLDEQNNPEGVYFKESKDANKLIEEFMLLANRSVAEFIGKQEPKKTFVYRVHDEPDDEKIAALENIIKRFGYKMNTKDKHSTANSLNKLLKDVQGKKEQNLIDTLAIRSMSKAVYTTHNIGHYGLAFDYYTHFTSPIRRYPDVMVHRLLQHYLDNGKSAKEEEYEEKCSHSSDMENLAANAERDSVKYMQIKYMMDHEEKNFLGVISGVTDWGIYVEIISNKCEGMVRLQDLKDDHYEFDRDEFAAIGKKSKNVYRLGDEVYVSVKNADLVKKHLDFNMLGHRSEVNPKKL</sequence>
<dbReference type="PANTHER" id="PTHR23355:SF9">
    <property type="entry name" value="DIS3-LIKE EXONUCLEASE 2"/>
    <property type="match status" value="1"/>
</dbReference>
<dbReference type="Pfam" id="PF08206">
    <property type="entry name" value="OB_RNB"/>
    <property type="match status" value="1"/>
</dbReference>
<dbReference type="HAMAP" id="MF_01895">
    <property type="entry name" value="RNase_R"/>
    <property type="match status" value="1"/>
</dbReference>
<dbReference type="InterPro" id="IPR011805">
    <property type="entry name" value="RNase_R"/>
</dbReference>
<reference evidence="10 11" key="1">
    <citation type="submission" date="2021-05" db="EMBL/GenBank/DDBJ databases">
        <title>Aequorivita echinoideorum JCM 30378 genome.</title>
        <authorList>
            <person name="Zhang H."/>
            <person name="Li C."/>
        </authorList>
    </citation>
    <scope>NUCLEOTIDE SEQUENCE [LARGE SCALE GENOMIC DNA]</scope>
    <source>
        <strain evidence="10 11">JCM30378</strain>
    </source>
</reference>
<dbReference type="InterPro" id="IPR001900">
    <property type="entry name" value="RNase_II/R"/>
</dbReference>
<dbReference type="InterPro" id="IPR012340">
    <property type="entry name" value="NA-bd_OB-fold"/>
</dbReference>
<dbReference type="InterPro" id="IPR040476">
    <property type="entry name" value="CSD2"/>
</dbReference>
<comment type="function">
    <text evidence="8">3'-5' exoribonuclease that releases 5'-nucleoside monophosphates and is involved in maturation of structured RNAs.</text>
</comment>
<evidence type="ECO:0000256" key="6">
    <source>
        <dbReference type="ARBA" id="ARBA00022839"/>
    </source>
</evidence>
<evidence type="ECO:0000256" key="7">
    <source>
        <dbReference type="ARBA" id="ARBA00022884"/>
    </source>
</evidence>
<evidence type="ECO:0000256" key="5">
    <source>
        <dbReference type="ARBA" id="ARBA00022801"/>
    </source>
</evidence>
<dbReference type="RefSeq" id="WP_214111989.1">
    <property type="nucleotide sequence ID" value="NZ_JAHCTB010000001.1"/>
</dbReference>
<gene>
    <name evidence="8 10" type="primary">rnr</name>
    <name evidence="10" type="ORF">KIV10_02935</name>
</gene>
<keyword evidence="7 8" id="KW-0694">RNA-binding</keyword>
<dbReference type="CDD" id="cd04471">
    <property type="entry name" value="S1_RNase_R"/>
    <property type="match status" value="1"/>
</dbReference>
<evidence type="ECO:0000256" key="4">
    <source>
        <dbReference type="ARBA" id="ARBA00022722"/>
    </source>
</evidence>
<dbReference type="Pfam" id="PF00773">
    <property type="entry name" value="RNB"/>
    <property type="match status" value="1"/>
</dbReference>
<comment type="catalytic activity">
    <reaction evidence="1 8">
        <text>Exonucleolytic cleavage in the 3'- to 5'-direction to yield nucleoside 5'-phosphates.</text>
        <dbReference type="EC" id="3.1.13.1"/>
    </reaction>
</comment>
<dbReference type="SMART" id="SM00955">
    <property type="entry name" value="RNB"/>
    <property type="match status" value="1"/>
</dbReference>
<dbReference type="PANTHER" id="PTHR23355">
    <property type="entry name" value="RIBONUCLEASE"/>
    <property type="match status" value="1"/>
</dbReference>
<evidence type="ECO:0000256" key="8">
    <source>
        <dbReference type="HAMAP-Rule" id="MF_01895"/>
    </source>
</evidence>
<protein>
    <recommendedName>
        <fullName evidence="8">Ribonuclease R</fullName>
        <shortName evidence="8">RNase R</shortName>
        <ecNumber evidence="8">3.1.13.1</ecNumber>
    </recommendedName>
</protein>
<dbReference type="NCBIfam" id="TIGR02063">
    <property type="entry name" value="RNase_R"/>
    <property type="match status" value="1"/>
</dbReference>
<evidence type="ECO:0000313" key="10">
    <source>
        <dbReference type="EMBL" id="MBT0607129.1"/>
    </source>
</evidence>
<evidence type="ECO:0000256" key="1">
    <source>
        <dbReference type="ARBA" id="ARBA00001849"/>
    </source>
</evidence>
<dbReference type="InterPro" id="IPR003029">
    <property type="entry name" value="S1_domain"/>
</dbReference>
<dbReference type="NCBIfam" id="TIGR00358">
    <property type="entry name" value="3_prime_RNase"/>
    <property type="match status" value="1"/>
</dbReference>
<keyword evidence="4 8" id="KW-0540">Nuclease</keyword>
<proteinExistence type="inferred from homology"/>
<dbReference type="Proteomes" id="UP001297092">
    <property type="component" value="Unassembled WGS sequence"/>
</dbReference>
<dbReference type="InterPro" id="IPR013223">
    <property type="entry name" value="RNase_B_OB_dom"/>
</dbReference>
<evidence type="ECO:0000313" key="11">
    <source>
        <dbReference type="Proteomes" id="UP001297092"/>
    </source>
</evidence>
<dbReference type="EMBL" id="JAHCTB010000001">
    <property type="protein sequence ID" value="MBT0607129.1"/>
    <property type="molecule type" value="Genomic_DNA"/>
</dbReference>
<accession>A0ABS5S1P1</accession>
<evidence type="ECO:0000256" key="3">
    <source>
        <dbReference type="ARBA" id="ARBA00022490"/>
    </source>
</evidence>
<dbReference type="EC" id="3.1.13.1" evidence="8"/>
<keyword evidence="5 8" id="KW-0378">Hydrolase</keyword>
<dbReference type="Gene3D" id="2.40.50.140">
    <property type="entry name" value="Nucleic acid-binding proteins"/>
    <property type="match status" value="3"/>
</dbReference>
<name>A0ABS5S1P1_9FLAO</name>
<dbReference type="Pfam" id="PF00575">
    <property type="entry name" value="S1"/>
    <property type="match status" value="1"/>
</dbReference>
<comment type="similarity">
    <text evidence="8">Belongs to the RNR ribonuclease family. RNase R subfamily.</text>
</comment>
<dbReference type="SUPFAM" id="SSF50249">
    <property type="entry name" value="Nucleic acid-binding proteins"/>
    <property type="match status" value="4"/>
</dbReference>
<dbReference type="PROSITE" id="PS50126">
    <property type="entry name" value="S1"/>
    <property type="match status" value="1"/>
</dbReference>
<dbReference type="SMART" id="SM00357">
    <property type="entry name" value="CSP"/>
    <property type="match status" value="2"/>
</dbReference>
<evidence type="ECO:0000259" key="9">
    <source>
        <dbReference type="PROSITE" id="PS50126"/>
    </source>
</evidence>
<dbReference type="Pfam" id="PF17876">
    <property type="entry name" value="CSD2"/>
    <property type="match status" value="1"/>
</dbReference>
<dbReference type="InterPro" id="IPR050180">
    <property type="entry name" value="RNR_Ribonuclease"/>
</dbReference>
<dbReference type="SMART" id="SM00316">
    <property type="entry name" value="S1"/>
    <property type="match status" value="1"/>
</dbReference>
<keyword evidence="3 8" id="KW-0963">Cytoplasm</keyword>
<feature type="domain" description="S1 motif" evidence="9">
    <location>
        <begin position="645"/>
        <end position="726"/>
    </location>
</feature>
<comment type="subcellular location">
    <subcellularLocation>
        <location evidence="2 8">Cytoplasm</location>
    </subcellularLocation>
</comment>
<dbReference type="InterPro" id="IPR004476">
    <property type="entry name" value="RNase_II/RNase_R"/>
</dbReference>
<dbReference type="PROSITE" id="PS01175">
    <property type="entry name" value="RIBONUCLEASE_II"/>
    <property type="match status" value="1"/>
</dbReference>
<dbReference type="InterPro" id="IPR022966">
    <property type="entry name" value="RNase_II/R_CS"/>
</dbReference>
<organism evidence="10 11">
    <name type="scientific">Aequorivita echinoideorum</name>
    <dbReference type="NCBI Taxonomy" id="1549647"/>
    <lineage>
        <taxon>Bacteria</taxon>
        <taxon>Pseudomonadati</taxon>
        <taxon>Bacteroidota</taxon>
        <taxon>Flavobacteriia</taxon>
        <taxon>Flavobacteriales</taxon>
        <taxon>Flavobacteriaceae</taxon>
        <taxon>Aequorivita</taxon>
    </lineage>
</organism>
<dbReference type="InterPro" id="IPR011129">
    <property type="entry name" value="CSD"/>
</dbReference>